<reference evidence="6" key="1">
    <citation type="submission" date="2016-10" db="EMBL/GenBank/DDBJ databases">
        <authorList>
            <person name="Varghese N."/>
            <person name="Submissions S."/>
        </authorList>
    </citation>
    <scope>NUCLEOTIDE SEQUENCE [LARGE SCALE GENOMIC DNA]</scope>
    <source>
        <strain evidence="6">CGMCC 4.7047</strain>
    </source>
</reference>
<keyword evidence="1 5" id="KW-0489">Methyltransferase</keyword>
<dbReference type="Proteomes" id="UP000198873">
    <property type="component" value="Unassembled WGS sequence"/>
</dbReference>
<organism evidence="5 6">
    <name type="scientific">Streptomyces harbinensis</name>
    <dbReference type="NCBI Taxonomy" id="1176198"/>
    <lineage>
        <taxon>Bacteria</taxon>
        <taxon>Bacillati</taxon>
        <taxon>Actinomycetota</taxon>
        <taxon>Actinomycetes</taxon>
        <taxon>Kitasatosporales</taxon>
        <taxon>Streptomycetaceae</taxon>
        <taxon>Streptomyces</taxon>
    </lineage>
</organism>
<dbReference type="AlphaFoldDB" id="A0A1I6U5M2"/>
<dbReference type="Gene3D" id="3.40.50.150">
    <property type="entry name" value="Vaccinia Virus protein VP39"/>
    <property type="match status" value="1"/>
</dbReference>
<accession>A0A1I6U5M2</accession>
<keyword evidence="6" id="KW-1185">Reference proteome</keyword>
<dbReference type="RefSeq" id="WP_093843485.1">
    <property type="nucleotide sequence ID" value="NZ_FPAB01000005.1"/>
</dbReference>
<dbReference type="InterPro" id="IPR041698">
    <property type="entry name" value="Methyltransf_25"/>
</dbReference>
<dbReference type="PANTHER" id="PTHR43464:SF19">
    <property type="entry name" value="UBIQUINONE BIOSYNTHESIS O-METHYLTRANSFERASE, MITOCHONDRIAL"/>
    <property type="match status" value="1"/>
</dbReference>
<dbReference type="GO" id="GO:0008168">
    <property type="term" value="F:methyltransferase activity"/>
    <property type="evidence" value="ECO:0007669"/>
    <property type="project" value="UniProtKB-KW"/>
</dbReference>
<dbReference type="InterPro" id="IPR029063">
    <property type="entry name" value="SAM-dependent_MTases_sf"/>
</dbReference>
<dbReference type="STRING" id="1176198.SAMN05444716_105295"/>
<dbReference type="SUPFAM" id="SSF53335">
    <property type="entry name" value="S-adenosyl-L-methionine-dependent methyltransferases"/>
    <property type="match status" value="1"/>
</dbReference>
<gene>
    <name evidence="5" type="ORF">SAMN05444716_105295</name>
</gene>
<keyword evidence="3" id="KW-0949">S-adenosyl-L-methionine</keyword>
<name>A0A1I6U5M2_9ACTN</name>
<dbReference type="CDD" id="cd02440">
    <property type="entry name" value="AdoMet_MTases"/>
    <property type="match status" value="1"/>
</dbReference>
<evidence type="ECO:0000256" key="3">
    <source>
        <dbReference type="ARBA" id="ARBA00022691"/>
    </source>
</evidence>
<keyword evidence="2 5" id="KW-0808">Transferase</keyword>
<evidence type="ECO:0000313" key="5">
    <source>
        <dbReference type="EMBL" id="SFS96712.1"/>
    </source>
</evidence>
<proteinExistence type="predicted"/>
<evidence type="ECO:0000259" key="4">
    <source>
        <dbReference type="Pfam" id="PF13649"/>
    </source>
</evidence>
<dbReference type="PANTHER" id="PTHR43464">
    <property type="entry name" value="METHYLTRANSFERASE"/>
    <property type="match status" value="1"/>
</dbReference>
<evidence type="ECO:0000256" key="2">
    <source>
        <dbReference type="ARBA" id="ARBA00022679"/>
    </source>
</evidence>
<sequence length="255" mass="27765">MESTASTPAADGRAVRDTEGLFRLLDDLFEVRAGDWWDRFYADRDRGTPFFVAKPDENLAALTGPAGPIAPGRALDIGCGPGRNALHLAALGHQVDAVDLSATALAWAAERADAAGPAVRSRIRLHHGDVFTLPLDGPYDLIYDSGCFHHLAPHRRISYLDLLDRHLAPGGWFGLSCFAAGEDGMGTEQPDAALYRDRTLHGGVAYTPDQLRHIFTGLPLTETDLRRMRDEPADAPYFGASFLWTALFRRPATTG</sequence>
<dbReference type="EMBL" id="FPAB01000005">
    <property type="protein sequence ID" value="SFS96712.1"/>
    <property type="molecule type" value="Genomic_DNA"/>
</dbReference>
<feature type="domain" description="Methyltransferase" evidence="4">
    <location>
        <begin position="75"/>
        <end position="171"/>
    </location>
</feature>
<dbReference type="GO" id="GO:0032259">
    <property type="term" value="P:methylation"/>
    <property type="evidence" value="ECO:0007669"/>
    <property type="project" value="UniProtKB-KW"/>
</dbReference>
<protein>
    <submittedName>
        <fullName evidence="5">Methyltransferase domain-containing protein</fullName>
    </submittedName>
</protein>
<evidence type="ECO:0000313" key="6">
    <source>
        <dbReference type="Proteomes" id="UP000198873"/>
    </source>
</evidence>
<evidence type="ECO:0000256" key="1">
    <source>
        <dbReference type="ARBA" id="ARBA00022603"/>
    </source>
</evidence>
<dbReference type="Pfam" id="PF13649">
    <property type="entry name" value="Methyltransf_25"/>
    <property type="match status" value="1"/>
</dbReference>